<organism evidence="1 2">
    <name type="scientific">[Emmonsia] crescens</name>
    <dbReference type="NCBI Taxonomy" id="73230"/>
    <lineage>
        <taxon>Eukaryota</taxon>
        <taxon>Fungi</taxon>
        <taxon>Dikarya</taxon>
        <taxon>Ascomycota</taxon>
        <taxon>Pezizomycotina</taxon>
        <taxon>Eurotiomycetes</taxon>
        <taxon>Eurotiomycetidae</taxon>
        <taxon>Onygenales</taxon>
        <taxon>Ajellomycetaceae</taxon>
        <taxon>Emergomyces</taxon>
    </lineage>
</organism>
<protein>
    <submittedName>
        <fullName evidence="1">Uncharacterized protein</fullName>
    </submittedName>
</protein>
<evidence type="ECO:0000313" key="1">
    <source>
        <dbReference type="EMBL" id="PGH32934.1"/>
    </source>
</evidence>
<accession>A0A2B7Z927</accession>
<name>A0A2B7Z927_9EURO</name>
<gene>
    <name evidence="1" type="ORF">GX50_04278</name>
</gene>
<keyword evidence="2" id="KW-1185">Reference proteome</keyword>
<sequence>MPVKTDATSYGLGFNAASIEVQSYTSSLVRPLDDRRRFSDCVTESEKEMGELLNTFDYHGRSPQPQRL</sequence>
<proteinExistence type="predicted"/>
<comment type="caution">
    <text evidence="1">The sequence shown here is derived from an EMBL/GenBank/DDBJ whole genome shotgun (WGS) entry which is preliminary data.</text>
</comment>
<dbReference type="AlphaFoldDB" id="A0A2B7Z927"/>
<evidence type="ECO:0000313" key="2">
    <source>
        <dbReference type="Proteomes" id="UP000226031"/>
    </source>
</evidence>
<reference evidence="1 2" key="1">
    <citation type="submission" date="2017-10" db="EMBL/GenBank/DDBJ databases">
        <title>Comparative genomics in systemic dimorphic fungi from Ajellomycetaceae.</title>
        <authorList>
            <person name="Munoz J.F."/>
            <person name="Mcewen J.G."/>
            <person name="Clay O.K."/>
            <person name="Cuomo C.A."/>
        </authorList>
    </citation>
    <scope>NUCLEOTIDE SEQUENCE [LARGE SCALE GENOMIC DNA]</scope>
    <source>
        <strain evidence="1 2">UAMH4076</strain>
    </source>
</reference>
<dbReference type="Proteomes" id="UP000226031">
    <property type="component" value="Unassembled WGS sequence"/>
</dbReference>
<dbReference type="EMBL" id="PDND01000077">
    <property type="protein sequence ID" value="PGH32934.1"/>
    <property type="molecule type" value="Genomic_DNA"/>
</dbReference>